<dbReference type="PANTHER" id="PTHR13173:SF10">
    <property type="entry name" value="WW DOMAIN-BINDING PROTEIN 4"/>
    <property type="match status" value="1"/>
</dbReference>
<dbReference type="Pfam" id="PF17780">
    <property type="entry name" value="OCRE"/>
    <property type="match status" value="1"/>
</dbReference>
<proteinExistence type="predicted"/>
<keyword evidence="1" id="KW-0175">Coiled coil</keyword>
<evidence type="ECO:0000256" key="1">
    <source>
        <dbReference type="SAM" id="Coils"/>
    </source>
</evidence>
<dbReference type="InterPro" id="IPR040023">
    <property type="entry name" value="WBP4"/>
</dbReference>
<dbReference type="InterPro" id="IPR003604">
    <property type="entry name" value="Matrin/U1-like-C_Znf_C2H2"/>
</dbReference>
<evidence type="ECO:0000259" key="3">
    <source>
        <dbReference type="SMART" id="SM00451"/>
    </source>
</evidence>
<dbReference type="GeneID" id="9685007"/>
<dbReference type="OMA" id="WKFDDRS"/>
<dbReference type="eggNOG" id="KOG0150">
    <property type="taxonomic scope" value="Eukaryota"/>
</dbReference>
<accession>C1MUV7</accession>
<sequence>MTGDPSSVGPEKRRRPLGLRAVVYTQGHTSAGWVRSRVDSTDRGADAIRETSIAMSNIQRQKYSISAQQQDDWCIFCKCFVQKNATAKRNHENSEKHKKNVEIKMRQIKKDAQRQQRDEENTKNALLSIEAKAAAAYQADLAAGPRPEDTHGPAPLSSEARARLQEEHAKKELESALETELKARAEAEYRSQQERGVWKFDDRSSYYWHAKSSHYFDPKSGMYFNTKTNAWLKTPPPEVPPPPNPAAAAVPEAPAVDPDKEEFPLGPFSSSNAKATAALVVPAPKSAKTDKEIAAAAAAASKIAGWSHAPAAAAATQPSLSSAAAAAAKNPRLKGTTSLFNLGYGTNHPKFEAARAKTQGAAQRALEGAGGRQFVAQDAKKLGMVTKEEKKRKKGDADAAGGKKPKVSKEEAEALAKRAAARARVEARTMSAFGLQ</sequence>
<feature type="coiled-coil region" evidence="1">
    <location>
        <begin position="84"/>
        <end position="125"/>
    </location>
</feature>
<dbReference type="GO" id="GO:0003723">
    <property type="term" value="F:RNA binding"/>
    <property type="evidence" value="ECO:0007669"/>
    <property type="project" value="TreeGrafter"/>
</dbReference>
<dbReference type="EMBL" id="GG663740">
    <property type="protein sequence ID" value="EEH56391.1"/>
    <property type="molecule type" value="Genomic_DNA"/>
</dbReference>
<dbReference type="KEGG" id="mpp:MICPUCDRAFT_40294"/>
<evidence type="ECO:0000313" key="4">
    <source>
        <dbReference type="EMBL" id="EEH56391.1"/>
    </source>
</evidence>
<dbReference type="GO" id="GO:0071011">
    <property type="term" value="C:precatalytic spliceosome"/>
    <property type="evidence" value="ECO:0007669"/>
    <property type="project" value="TreeGrafter"/>
</dbReference>
<name>C1MUV7_MICPC</name>
<reference evidence="4 5" key="1">
    <citation type="journal article" date="2009" name="Science">
        <title>Green evolution and dynamic adaptations revealed by genomes of the marine picoeukaryotes Micromonas.</title>
        <authorList>
            <person name="Worden A.Z."/>
            <person name="Lee J.H."/>
            <person name="Mock T."/>
            <person name="Rouze P."/>
            <person name="Simmons M.P."/>
            <person name="Aerts A.L."/>
            <person name="Allen A.E."/>
            <person name="Cuvelier M.L."/>
            <person name="Derelle E."/>
            <person name="Everett M.V."/>
            <person name="Foulon E."/>
            <person name="Grimwood J."/>
            <person name="Gundlach H."/>
            <person name="Henrissat B."/>
            <person name="Napoli C."/>
            <person name="McDonald S.M."/>
            <person name="Parker M.S."/>
            <person name="Rombauts S."/>
            <person name="Salamov A."/>
            <person name="Von Dassow P."/>
            <person name="Badger J.H."/>
            <person name="Coutinho P.M."/>
            <person name="Demir E."/>
            <person name="Dubchak I."/>
            <person name="Gentemann C."/>
            <person name="Eikrem W."/>
            <person name="Gready J.E."/>
            <person name="John U."/>
            <person name="Lanier W."/>
            <person name="Lindquist E.A."/>
            <person name="Lucas S."/>
            <person name="Mayer K.F."/>
            <person name="Moreau H."/>
            <person name="Not F."/>
            <person name="Otillar R."/>
            <person name="Panaud O."/>
            <person name="Pangilinan J."/>
            <person name="Paulsen I."/>
            <person name="Piegu B."/>
            <person name="Poliakov A."/>
            <person name="Robbens S."/>
            <person name="Schmutz J."/>
            <person name="Toulza E."/>
            <person name="Wyss T."/>
            <person name="Zelensky A."/>
            <person name="Zhou K."/>
            <person name="Armbrust E.V."/>
            <person name="Bhattacharya D."/>
            <person name="Goodenough U.W."/>
            <person name="Van de Peer Y."/>
            <person name="Grigoriev I.V."/>
        </authorList>
    </citation>
    <scope>NUCLEOTIDE SEQUENCE [LARGE SCALE GENOMIC DNA]</scope>
    <source>
        <strain evidence="4 5">CCMP1545</strain>
    </source>
</reference>
<dbReference type="GO" id="GO:0008270">
    <property type="term" value="F:zinc ion binding"/>
    <property type="evidence" value="ECO:0007669"/>
    <property type="project" value="InterPro"/>
</dbReference>
<protein>
    <submittedName>
        <fullName evidence="4">Predicted protein</fullName>
    </submittedName>
</protein>
<dbReference type="Proteomes" id="UP000001876">
    <property type="component" value="Unassembled WGS sequence"/>
</dbReference>
<feature type="domain" description="U1-type" evidence="3">
    <location>
        <begin position="69"/>
        <end position="104"/>
    </location>
</feature>
<organism evidence="5">
    <name type="scientific">Micromonas pusilla (strain CCMP1545)</name>
    <name type="common">Picoplanktonic green alga</name>
    <dbReference type="NCBI Taxonomy" id="564608"/>
    <lineage>
        <taxon>Eukaryota</taxon>
        <taxon>Viridiplantae</taxon>
        <taxon>Chlorophyta</taxon>
        <taxon>Mamiellophyceae</taxon>
        <taxon>Mamiellales</taxon>
        <taxon>Mamiellaceae</taxon>
        <taxon>Micromonas</taxon>
    </lineage>
</organism>
<dbReference type="OrthoDB" id="191651at2759"/>
<dbReference type="PANTHER" id="PTHR13173">
    <property type="entry name" value="WW DOMAIN BINDING PROTEIN 4"/>
    <property type="match status" value="1"/>
</dbReference>
<dbReference type="RefSeq" id="XP_003059259.1">
    <property type="nucleotide sequence ID" value="XM_003059213.1"/>
</dbReference>
<dbReference type="GO" id="GO:0000398">
    <property type="term" value="P:mRNA splicing, via spliceosome"/>
    <property type="evidence" value="ECO:0007669"/>
    <property type="project" value="InterPro"/>
</dbReference>
<dbReference type="InterPro" id="IPR041591">
    <property type="entry name" value="OCRE"/>
</dbReference>
<evidence type="ECO:0000313" key="5">
    <source>
        <dbReference type="Proteomes" id="UP000001876"/>
    </source>
</evidence>
<evidence type="ECO:0000256" key="2">
    <source>
        <dbReference type="SAM" id="MobiDB-lite"/>
    </source>
</evidence>
<keyword evidence="5" id="KW-1185">Reference proteome</keyword>
<gene>
    <name evidence="4" type="ORF">MICPUCDRAFT_40294</name>
</gene>
<dbReference type="AlphaFoldDB" id="C1MUV7"/>
<dbReference type="STRING" id="564608.C1MUV7"/>
<feature type="region of interest" description="Disordered" evidence="2">
    <location>
        <begin position="384"/>
        <end position="413"/>
    </location>
</feature>
<dbReference type="SMART" id="SM00451">
    <property type="entry name" value="ZnF_U1"/>
    <property type="match status" value="1"/>
</dbReference>